<gene>
    <name evidence="1" type="ORF">WA026_004221</name>
</gene>
<dbReference type="AlphaFoldDB" id="A0AAW1U6T4"/>
<protein>
    <submittedName>
        <fullName evidence="1">Uncharacterized protein</fullName>
    </submittedName>
</protein>
<keyword evidence="2" id="KW-1185">Reference proteome</keyword>
<comment type="caution">
    <text evidence="1">The sequence shown here is derived from an EMBL/GenBank/DDBJ whole genome shotgun (WGS) entry which is preliminary data.</text>
</comment>
<organism evidence="1 2">
    <name type="scientific">Henosepilachna vigintioctopunctata</name>
    <dbReference type="NCBI Taxonomy" id="420089"/>
    <lineage>
        <taxon>Eukaryota</taxon>
        <taxon>Metazoa</taxon>
        <taxon>Ecdysozoa</taxon>
        <taxon>Arthropoda</taxon>
        <taxon>Hexapoda</taxon>
        <taxon>Insecta</taxon>
        <taxon>Pterygota</taxon>
        <taxon>Neoptera</taxon>
        <taxon>Endopterygota</taxon>
        <taxon>Coleoptera</taxon>
        <taxon>Polyphaga</taxon>
        <taxon>Cucujiformia</taxon>
        <taxon>Coccinelloidea</taxon>
        <taxon>Coccinellidae</taxon>
        <taxon>Epilachninae</taxon>
        <taxon>Epilachnini</taxon>
        <taxon>Henosepilachna</taxon>
    </lineage>
</organism>
<evidence type="ECO:0000313" key="1">
    <source>
        <dbReference type="EMBL" id="KAK9879372.1"/>
    </source>
</evidence>
<dbReference type="EMBL" id="JARQZJ010000061">
    <property type="protein sequence ID" value="KAK9879372.1"/>
    <property type="molecule type" value="Genomic_DNA"/>
</dbReference>
<sequence length="149" mass="17273">MYTTSYRPSSVKFIHFECRINHRYCLLSLVYLKLVFGSFNFGRRSAAEYRTGGPSLHDKCRSIIQTSIRDIVDGVSMVNGDEYVLSNMKKYEDWPNFKEIGMSTLKNCGKERNYKSSFSVDLSLGINIFQNFNHKEISEHSNITYVNPE</sequence>
<evidence type="ECO:0000313" key="2">
    <source>
        <dbReference type="Proteomes" id="UP001431783"/>
    </source>
</evidence>
<dbReference type="Proteomes" id="UP001431783">
    <property type="component" value="Unassembled WGS sequence"/>
</dbReference>
<accession>A0AAW1U6T4</accession>
<reference evidence="1 2" key="1">
    <citation type="submission" date="2023-03" db="EMBL/GenBank/DDBJ databases">
        <title>Genome insight into feeding habits of ladybird beetles.</title>
        <authorList>
            <person name="Li H.-S."/>
            <person name="Huang Y.-H."/>
            <person name="Pang H."/>
        </authorList>
    </citation>
    <scope>NUCLEOTIDE SEQUENCE [LARGE SCALE GENOMIC DNA]</scope>
    <source>
        <strain evidence="1">SYSU_2023b</strain>
        <tissue evidence="1">Whole body</tissue>
    </source>
</reference>
<name>A0AAW1U6T4_9CUCU</name>
<proteinExistence type="predicted"/>